<dbReference type="OrthoDB" id="9798161at2"/>
<dbReference type="InterPro" id="IPR002686">
    <property type="entry name" value="Transposase_17"/>
</dbReference>
<feature type="domain" description="Transposase IS200-like" evidence="1">
    <location>
        <begin position="11"/>
        <end position="128"/>
    </location>
</feature>
<reference evidence="2 3" key="1">
    <citation type="submission" date="2020-04" db="EMBL/GenBank/DDBJ databases">
        <authorList>
            <person name="Hitch T.C.A."/>
            <person name="Wylensek D."/>
            <person name="Clavel T."/>
        </authorList>
    </citation>
    <scope>NUCLEOTIDE SEQUENCE [LARGE SCALE GENOMIC DNA]</scope>
    <source>
        <strain evidence="2 3">WB01_D5_05</strain>
    </source>
</reference>
<evidence type="ECO:0000313" key="3">
    <source>
        <dbReference type="Proteomes" id="UP000561326"/>
    </source>
</evidence>
<name>A0A848D3I6_ANEAE</name>
<dbReference type="GO" id="GO:0004803">
    <property type="term" value="F:transposase activity"/>
    <property type="evidence" value="ECO:0007669"/>
    <property type="project" value="InterPro"/>
</dbReference>
<dbReference type="PANTHER" id="PTHR33360">
    <property type="entry name" value="TRANSPOSASE FOR INSERTION SEQUENCE ELEMENT IS200"/>
    <property type="match status" value="1"/>
</dbReference>
<dbReference type="SMART" id="SM01321">
    <property type="entry name" value="Y1_Tnp"/>
    <property type="match status" value="1"/>
</dbReference>
<evidence type="ECO:0000313" key="2">
    <source>
        <dbReference type="EMBL" id="NMF01360.1"/>
    </source>
</evidence>
<proteinExistence type="predicted"/>
<sequence length="132" mass="15791">MNEYRRTHTTVSLINYHFVFCPRYRRKIFLRTDVEERFKQLVKEICEELEIVIIALECDKDHTHMFLNALPTFSPSDIMAKIKGVTSKKLREEFPHLRHLPSLWTRSYFVSTAGNVSRETIKRYVEQQKTRG</sequence>
<evidence type="ECO:0000259" key="1">
    <source>
        <dbReference type="SMART" id="SM01321"/>
    </source>
</evidence>
<dbReference type="InterPro" id="IPR036515">
    <property type="entry name" value="Transposase_17_sf"/>
</dbReference>
<dbReference type="Gene3D" id="3.30.70.1290">
    <property type="entry name" value="Transposase IS200-like"/>
    <property type="match status" value="1"/>
</dbReference>
<gene>
    <name evidence="2" type="primary">tnpA</name>
    <name evidence="2" type="ORF">HF838_24515</name>
</gene>
<comment type="caution">
    <text evidence="2">The sequence shown here is derived from an EMBL/GenBank/DDBJ whole genome shotgun (WGS) entry which is preliminary data.</text>
</comment>
<dbReference type="Pfam" id="PF01797">
    <property type="entry name" value="Y1_Tnp"/>
    <property type="match status" value="1"/>
</dbReference>
<dbReference type="RefSeq" id="WP_040303712.1">
    <property type="nucleotide sequence ID" value="NZ_CABKST010000204.1"/>
</dbReference>
<dbReference type="GO" id="GO:0006313">
    <property type="term" value="P:DNA transposition"/>
    <property type="evidence" value="ECO:0007669"/>
    <property type="project" value="InterPro"/>
</dbReference>
<dbReference type="EMBL" id="JABAGO010000082">
    <property type="protein sequence ID" value="NMF01360.1"/>
    <property type="molecule type" value="Genomic_DNA"/>
</dbReference>
<dbReference type="AlphaFoldDB" id="A0A848D3I6"/>
<accession>A0A848D3I6</accession>
<dbReference type="GeneID" id="92840502"/>
<protein>
    <submittedName>
        <fullName evidence="2">IS200/IS605 family transposase</fullName>
    </submittedName>
</protein>
<dbReference type="SUPFAM" id="SSF143422">
    <property type="entry name" value="Transposase IS200-like"/>
    <property type="match status" value="1"/>
</dbReference>
<dbReference type="GO" id="GO:0003677">
    <property type="term" value="F:DNA binding"/>
    <property type="evidence" value="ECO:0007669"/>
    <property type="project" value="InterPro"/>
</dbReference>
<dbReference type="PANTHER" id="PTHR33360:SF2">
    <property type="entry name" value="TRANSPOSASE FOR INSERTION SEQUENCE ELEMENT IS200"/>
    <property type="match status" value="1"/>
</dbReference>
<dbReference type="Proteomes" id="UP000561326">
    <property type="component" value="Unassembled WGS sequence"/>
</dbReference>
<organism evidence="2 3">
    <name type="scientific">Aneurinibacillus aneurinilyticus</name>
    <name type="common">Bacillus aneurinolyticus</name>
    <dbReference type="NCBI Taxonomy" id="1391"/>
    <lineage>
        <taxon>Bacteria</taxon>
        <taxon>Bacillati</taxon>
        <taxon>Bacillota</taxon>
        <taxon>Bacilli</taxon>
        <taxon>Bacillales</taxon>
        <taxon>Paenibacillaceae</taxon>
        <taxon>Aneurinibacillus group</taxon>
        <taxon>Aneurinibacillus</taxon>
    </lineage>
</organism>
<dbReference type="NCBIfam" id="NF033573">
    <property type="entry name" value="transpos_IS200"/>
    <property type="match status" value="1"/>
</dbReference>